<dbReference type="InterPro" id="IPR009363">
    <property type="entry name" value="Phage_Mu_Gp16"/>
</dbReference>
<dbReference type="RefSeq" id="WP_036688579.1">
    <property type="nucleotide sequence ID" value="NZ_FYEP01000001.1"/>
</dbReference>
<reference evidence="1 2" key="1">
    <citation type="submission" date="2014-06" db="EMBL/GenBank/DDBJ databases">
        <title>Draft genome sequence of Paenibacillus sp. MSt1.</title>
        <authorList>
            <person name="Aw Y.K."/>
            <person name="Ong K.S."/>
            <person name="Gan H.M."/>
            <person name="Lee S.M."/>
        </authorList>
    </citation>
    <scope>NUCLEOTIDE SEQUENCE [LARGE SCALE GENOMIC DNA]</scope>
    <source>
        <strain evidence="1 2">MSt1</strain>
    </source>
</reference>
<comment type="caution">
    <text evidence="1">The sequence shown here is derived from an EMBL/GenBank/DDBJ whole genome shotgun (WGS) entry which is preliminary data.</text>
</comment>
<evidence type="ECO:0000313" key="2">
    <source>
        <dbReference type="Proteomes" id="UP000028123"/>
    </source>
</evidence>
<proteinExistence type="predicted"/>
<sequence>MKITPEQRRKIFGIQKQHGIETDDLYSLVEQISGNRSISALTKEQGIKLIDRLCKIVGEVPKPREHRASEAMIGYIRKLEQELGWKDDPNRLLGFMKRMTGVDRLEWLTKQQGIKLIEGLKNMRGRADRRAAP</sequence>
<evidence type="ECO:0000313" key="1">
    <source>
        <dbReference type="EMBL" id="KEQ23416.1"/>
    </source>
</evidence>
<accession>A0A081NY93</accession>
<dbReference type="eggNOG" id="COG4382">
    <property type="taxonomic scope" value="Bacteria"/>
</dbReference>
<name>A0A081NY93_9BACL</name>
<dbReference type="OrthoDB" id="344687at2"/>
<keyword evidence="2" id="KW-1185">Reference proteome</keyword>
<protein>
    <recommendedName>
        <fullName evidence="3">GemA protein</fullName>
    </recommendedName>
</protein>
<dbReference type="Pfam" id="PF06252">
    <property type="entry name" value="GemA"/>
    <property type="match status" value="1"/>
</dbReference>
<dbReference type="Proteomes" id="UP000028123">
    <property type="component" value="Unassembled WGS sequence"/>
</dbReference>
<dbReference type="AlphaFoldDB" id="A0A081NY93"/>
<evidence type="ECO:0008006" key="3">
    <source>
        <dbReference type="Google" id="ProtNLM"/>
    </source>
</evidence>
<dbReference type="EMBL" id="JNVM01000022">
    <property type="protein sequence ID" value="KEQ23416.1"/>
    <property type="molecule type" value="Genomic_DNA"/>
</dbReference>
<organism evidence="1 2">
    <name type="scientific">Paenibacillus tyrfis</name>
    <dbReference type="NCBI Taxonomy" id="1501230"/>
    <lineage>
        <taxon>Bacteria</taxon>
        <taxon>Bacillati</taxon>
        <taxon>Bacillota</taxon>
        <taxon>Bacilli</taxon>
        <taxon>Bacillales</taxon>
        <taxon>Paenibacillaceae</taxon>
        <taxon>Paenibacillus</taxon>
    </lineage>
</organism>
<gene>
    <name evidence="1" type="ORF">ET33_16420</name>
</gene>